<gene>
    <name evidence="1" type="ORF">LIER_40482</name>
</gene>
<protein>
    <submittedName>
        <fullName evidence="1">Uncharacterized protein</fullName>
    </submittedName>
</protein>
<accession>A0AAV3QVB5</accession>
<reference evidence="1 2" key="1">
    <citation type="submission" date="2024-01" db="EMBL/GenBank/DDBJ databases">
        <title>The complete chloroplast genome sequence of Lithospermum erythrorhizon: insights into the phylogenetic relationship among Boraginaceae species and the maternal lineages of purple gromwells.</title>
        <authorList>
            <person name="Okada T."/>
            <person name="Watanabe K."/>
        </authorList>
    </citation>
    <scope>NUCLEOTIDE SEQUENCE [LARGE SCALE GENOMIC DNA]</scope>
</reference>
<evidence type="ECO:0000313" key="2">
    <source>
        <dbReference type="Proteomes" id="UP001454036"/>
    </source>
</evidence>
<name>A0AAV3QVB5_LITER</name>
<dbReference type="AlphaFoldDB" id="A0AAV3QVB5"/>
<dbReference type="EMBL" id="BAABME010023448">
    <property type="protein sequence ID" value="GAA0168049.1"/>
    <property type="molecule type" value="Genomic_DNA"/>
</dbReference>
<keyword evidence="2" id="KW-1185">Reference proteome</keyword>
<dbReference type="Proteomes" id="UP001454036">
    <property type="component" value="Unassembled WGS sequence"/>
</dbReference>
<evidence type="ECO:0000313" key="1">
    <source>
        <dbReference type="EMBL" id="GAA0168049.1"/>
    </source>
</evidence>
<proteinExistence type="predicted"/>
<organism evidence="1 2">
    <name type="scientific">Lithospermum erythrorhizon</name>
    <name type="common">Purple gromwell</name>
    <name type="synonym">Lithospermum officinale var. erythrorhizon</name>
    <dbReference type="NCBI Taxonomy" id="34254"/>
    <lineage>
        <taxon>Eukaryota</taxon>
        <taxon>Viridiplantae</taxon>
        <taxon>Streptophyta</taxon>
        <taxon>Embryophyta</taxon>
        <taxon>Tracheophyta</taxon>
        <taxon>Spermatophyta</taxon>
        <taxon>Magnoliopsida</taxon>
        <taxon>eudicotyledons</taxon>
        <taxon>Gunneridae</taxon>
        <taxon>Pentapetalae</taxon>
        <taxon>asterids</taxon>
        <taxon>lamiids</taxon>
        <taxon>Boraginales</taxon>
        <taxon>Boraginaceae</taxon>
        <taxon>Boraginoideae</taxon>
        <taxon>Lithospermeae</taxon>
        <taxon>Lithospermum</taxon>
    </lineage>
</organism>
<sequence length="68" mass="6958">MHEARGGMSNMGGLGGGLNVRCEALGWGDARGERREMSIDRGLGGGMSGRGLSGRVFVVVVVALALGR</sequence>
<comment type="caution">
    <text evidence="1">The sequence shown here is derived from an EMBL/GenBank/DDBJ whole genome shotgun (WGS) entry which is preliminary data.</text>
</comment>